<evidence type="ECO:0000259" key="4">
    <source>
        <dbReference type="Pfam" id="PF13962"/>
    </source>
</evidence>
<dbReference type="SMART" id="SM00248">
    <property type="entry name" value="ANK"/>
    <property type="match status" value="5"/>
</dbReference>
<evidence type="ECO:0000256" key="2">
    <source>
        <dbReference type="SAM" id="MobiDB-lite"/>
    </source>
</evidence>
<dbReference type="AlphaFoldDB" id="A0AAQ3RJG0"/>
<protein>
    <recommendedName>
        <fullName evidence="4">PGG domain-containing protein</fullName>
    </recommendedName>
</protein>
<feature type="region of interest" description="Disordered" evidence="2">
    <location>
        <begin position="373"/>
        <end position="403"/>
    </location>
</feature>
<dbReference type="InterPro" id="IPR026961">
    <property type="entry name" value="PGG_dom"/>
</dbReference>
<keyword evidence="6" id="KW-1185">Reference proteome</keyword>
<organism evidence="5 6">
    <name type="scientific">Vigna mungo</name>
    <name type="common">Black gram</name>
    <name type="synonym">Phaseolus mungo</name>
    <dbReference type="NCBI Taxonomy" id="3915"/>
    <lineage>
        <taxon>Eukaryota</taxon>
        <taxon>Viridiplantae</taxon>
        <taxon>Streptophyta</taxon>
        <taxon>Embryophyta</taxon>
        <taxon>Tracheophyta</taxon>
        <taxon>Spermatophyta</taxon>
        <taxon>Magnoliopsida</taxon>
        <taxon>eudicotyledons</taxon>
        <taxon>Gunneridae</taxon>
        <taxon>Pentapetalae</taxon>
        <taxon>rosids</taxon>
        <taxon>fabids</taxon>
        <taxon>Fabales</taxon>
        <taxon>Fabaceae</taxon>
        <taxon>Papilionoideae</taxon>
        <taxon>50 kb inversion clade</taxon>
        <taxon>NPAAA clade</taxon>
        <taxon>indigoferoid/millettioid clade</taxon>
        <taxon>Phaseoleae</taxon>
        <taxon>Vigna</taxon>
    </lineage>
</organism>
<keyword evidence="3" id="KW-0812">Transmembrane</keyword>
<dbReference type="GO" id="GO:0005886">
    <property type="term" value="C:plasma membrane"/>
    <property type="evidence" value="ECO:0007669"/>
    <property type="project" value="UniProtKB-SubCell"/>
</dbReference>
<evidence type="ECO:0000313" key="5">
    <source>
        <dbReference type="EMBL" id="WVY94030.1"/>
    </source>
</evidence>
<dbReference type="InterPro" id="IPR002110">
    <property type="entry name" value="Ankyrin_rpt"/>
</dbReference>
<dbReference type="SUPFAM" id="SSF48403">
    <property type="entry name" value="Ankyrin repeat"/>
    <property type="match status" value="1"/>
</dbReference>
<dbReference type="InterPro" id="IPR036770">
    <property type="entry name" value="Ankyrin_rpt-contain_sf"/>
</dbReference>
<sequence>MNEEQAVRKKLEVTRQVALHIEKMKRPYILAKRYDWEGFRKFFNKHKDLLDKQIDLHHSTALHYAAHCGNPEMYREMIEWVGEGDIKRVLRLQDDMGNTPLHEVAFTGEVEMTKSILEYEEEAGSEQYLQLIEMRNNLGETPVYRAAALGKTDLLKYFLEDLQLDPNIHFHRTDKMSILHTTVIDQFFGTALWLLQCYDYLADEKEDNDLTTLQLLAKMPSIFKSQTQMGPFKNLTYLLLPKFQDYKNYSQSNGYTTKREDLESGRYNINAESSTQTQHEESMREGQRQKLENHKKGKTESPRTQRNLSAWSTAVFFWLWYSMWKLLAKEWKEIDKLWRKKEMHNLAKELVFLLAKKDYSWRNTAIAWDRTVSTGRSQHEEKPKEKKSEQEEEKKQEGARKPPTYTPLLMAACNGITEIVELIIHFHPHSIEHVSEDEQNILYMAVKHRQKEIYRILKKLKMVRSLAGKIDKDNNTVLHYTAQFQGGSQPGYAMQLQEELHWFDRIEKRLPYHYTVHKNLKNQTAKELFVKKHASLLKDAREWIKETAQSCSAVAVLVATVVFAAAYTVPGGTDDDGFPRFLHHPIFLVFTIMDIVALVGSLASVIMFLSILTSPCEMWDFRKSLPRKLMAGFALLFFSMATTMLSFSATILINIKLEGNTWTSTLTYCAAFFPVCIFALVQFPLFMAIKGCTRSVIRNLKKIIPRFLLKLVKRRKKLWDI</sequence>
<evidence type="ECO:0000256" key="3">
    <source>
        <dbReference type="SAM" id="Phobius"/>
    </source>
</evidence>
<proteinExistence type="predicted"/>
<dbReference type="Pfam" id="PF13962">
    <property type="entry name" value="PGG"/>
    <property type="match status" value="1"/>
</dbReference>
<feature type="domain" description="PGG" evidence="4">
    <location>
        <begin position="542"/>
        <end position="652"/>
    </location>
</feature>
<feature type="transmembrane region" description="Helical" evidence="3">
    <location>
        <begin position="665"/>
        <end position="689"/>
    </location>
</feature>
<evidence type="ECO:0000313" key="6">
    <source>
        <dbReference type="Proteomes" id="UP001374535"/>
    </source>
</evidence>
<dbReference type="EMBL" id="CP144691">
    <property type="protein sequence ID" value="WVY94030.1"/>
    <property type="molecule type" value="Genomic_DNA"/>
</dbReference>
<dbReference type="PANTHER" id="PTHR24177">
    <property type="entry name" value="CASKIN"/>
    <property type="match status" value="1"/>
</dbReference>
<name>A0AAQ3RJG0_VIGMU</name>
<reference evidence="5 6" key="1">
    <citation type="journal article" date="2023" name="Life. Sci Alliance">
        <title>Evolutionary insights into 3D genome organization and epigenetic landscape of Vigna mungo.</title>
        <authorList>
            <person name="Junaid A."/>
            <person name="Singh B."/>
            <person name="Bhatia S."/>
        </authorList>
    </citation>
    <scope>NUCLEOTIDE SEQUENCE [LARGE SCALE GENOMIC DNA]</scope>
    <source>
        <strain evidence="5">Urdbean</strain>
    </source>
</reference>
<dbReference type="Pfam" id="PF12796">
    <property type="entry name" value="Ank_2"/>
    <property type="match status" value="2"/>
</dbReference>
<feature type="transmembrane region" description="Helical" evidence="3">
    <location>
        <begin position="633"/>
        <end position="653"/>
    </location>
</feature>
<feature type="compositionally biased region" description="Basic and acidic residues" evidence="2">
    <location>
        <begin position="278"/>
        <end position="303"/>
    </location>
</feature>
<feature type="compositionally biased region" description="Basic and acidic residues" evidence="2">
    <location>
        <begin position="377"/>
        <end position="400"/>
    </location>
</feature>
<dbReference type="Gene3D" id="1.25.40.20">
    <property type="entry name" value="Ankyrin repeat-containing domain"/>
    <property type="match status" value="2"/>
</dbReference>
<keyword evidence="3" id="KW-1133">Transmembrane helix</keyword>
<dbReference type="FunFam" id="1.25.40.20:FF:000679">
    <property type="entry name" value="Uncharacterized protein"/>
    <property type="match status" value="1"/>
</dbReference>
<feature type="transmembrane region" description="Helical" evidence="3">
    <location>
        <begin position="587"/>
        <end position="612"/>
    </location>
</feature>
<keyword evidence="3" id="KW-0472">Membrane</keyword>
<dbReference type="PANTHER" id="PTHR24177:SF215">
    <property type="entry name" value="PGG DOMAIN-CONTAINING PROTEIN"/>
    <property type="match status" value="1"/>
</dbReference>
<gene>
    <name evidence="5" type="ORF">V8G54_033118</name>
</gene>
<dbReference type="Proteomes" id="UP001374535">
    <property type="component" value="Chromosome 10"/>
</dbReference>
<feature type="region of interest" description="Disordered" evidence="2">
    <location>
        <begin position="271"/>
        <end position="305"/>
    </location>
</feature>
<evidence type="ECO:0000256" key="1">
    <source>
        <dbReference type="ARBA" id="ARBA00004413"/>
    </source>
</evidence>
<accession>A0AAQ3RJG0</accession>
<feature type="transmembrane region" description="Helical" evidence="3">
    <location>
        <begin position="547"/>
        <end position="567"/>
    </location>
</feature>
<comment type="subcellular location">
    <subcellularLocation>
        <location evidence="1">Cell membrane</location>
        <topology evidence="1">Peripheral membrane protein</topology>
        <orientation evidence="1">Cytoplasmic side</orientation>
    </subcellularLocation>
</comment>